<dbReference type="AlphaFoldDB" id="X0YWY6"/>
<accession>X0YWY6</accession>
<name>X0YWY6_9ZZZZ</name>
<proteinExistence type="predicted"/>
<gene>
    <name evidence="1" type="ORF">S01H1_64223</name>
</gene>
<sequence>PEEIVTPGIYIDRIVKITEPGIYPKDTRFEAKNNE</sequence>
<dbReference type="EMBL" id="BARS01042323">
    <property type="protein sequence ID" value="GAG41096.1"/>
    <property type="molecule type" value="Genomic_DNA"/>
</dbReference>
<reference evidence="1" key="1">
    <citation type="journal article" date="2014" name="Front. Microbiol.">
        <title>High frequency of phylogenetically diverse reductive dehalogenase-homologous genes in deep subseafloor sedimentary metagenomes.</title>
        <authorList>
            <person name="Kawai M."/>
            <person name="Futagami T."/>
            <person name="Toyoda A."/>
            <person name="Takaki Y."/>
            <person name="Nishi S."/>
            <person name="Hori S."/>
            <person name="Arai W."/>
            <person name="Tsubouchi T."/>
            <person name="Morono Y."/>
            <person name="Uchiyama I."/>
            <person name="Ito T."/>
            <person name="Fujiyama A."/>
            <person name="Inagaki F."/>
            <person name="Takami H."/>
        </authorList>
    </citation>
    <scope>NUCLEOTIDE SEQUENCE</scope>
    <source>
        <strain evidence="1">Expedition CK06-06</strain>
    </source>
</reference>
<protein>
    <submittedName>
        <fullName evidence="1">Uncharacterized protein</fullName>
    </submittedName>
</protein>
<feature type="non-terminal residue" evidence="1">
    <location>
        <position position="1"/>
    </location>
</feature>
<evidence type="ECO:0000313" key="1">
    <source>
        <dbReference type="EMBL" id="GAG41096.1"/>
    </source>
</evidence>
<comment type="caution">
    <text evidence="1">The sequence shown here is derived from an EMBL/GenBank/DDBJ whole genome shotgun (WGS) entry which is preliminary data.</text>
</comment>
<organism evidence="1">
    <name type="scientific">marine sediment metagenome</name>
    <dbReference type="NCBI Taxonomy" id="412755"/>
    <lineage>
        <taxon>unclassified sequences</taxon>
        <taxon>metagenomes</taxon>
        <taxon>ecological metagenomes</taxon>
    </lineage>
</organism>